<dbReference type="Pfam" id="PF13146">
    <property type="entry name" value="TRL"/>
    <property type="match status" value="1"/>
</dbReference>
<dbReference type="EMBL" id="NPDY01000013">
    <property type="protein sequence ID" value="PJZ69056.1"/>
    <property type="molecule type" value="Genomic_DNA"/>
</dbReference>
<name>A0A2M9ZQT9_9LEPT</name>
<protein>
    <submittedName>
        <fullName evidence="2">TRL-like family protein</fullName>
    </submittedName>
</protein>
<evidence type="ECO:0000313" key="2">
    <source>
        <dbReference type="EMBL" id="PJZ74457.1"/>
    </source>
</evidence>
<accession>A0A2M9ZQT9</accession>
<evidence type="ECO:0000313" key="4">
    <source>
        <dbReference type="Proteomes" id="UP000231990"/>
    </source>
</evidence>
<dbReference type="Proteomes" id="UP000231962">
    <property type="component" value="Unassembled WGS sequence"/>
</dbReference>
<organism evidence="2 4">
    <name type="scientific">Leptospira perolatii</name>
    <dbReference type="NCBI Taxonomy" id="2023191"/>
    <lineage>
        <taxon>Bacteria</taxon>
        <taxon>Pseudomonadati</taxon>
        <taxon>Spirochaetota</taxon>
        <taxon>Spirochaetia</taxon>
        <taxon>Leptospirales</taxon>
        <taxon>Leptospiraceae</taxon>
        <taxon>Leptospira</taxon>
    </lineage>
</organism>
<comment type="caution">
    <text evidence="2">The sequence shown here is derived from an EMBL/GenBank/DDBJ whole genome shotgun (WGS) entry which is preliminary data.</text>
</comment>
<sequence length="96" mass="10247">MVVFQLNCATGPVSGILFTNTVFPGTTNTDASIGREKKASGCIRNILGLFSYGQSGAGAIAFKEGITRISYIDHSATQVLLFVYRDYCTIVTGDSK</sequence>
<evidence type="ECO:0000313" key="1">
    <source>
        <dbReference type="EMBL" id="PJZ69056.1"/>
    </source>
</evidence>
<reference evidence="3 4" key="1">
    <citation type="submission" date="2017-07" db="EMBL/GenBank/DDBJ databases">
        <title>Leptospira spp. isolated from tropical soils.</title>
        <authorList>
            <person name="Thibeaux R."/>
            <person name="Iraola G."/>
            <person name="Ferres I."/>
            <person name="Bierque E."/>
            <person name="Girault D."/>
            <person name="Soupe-Gilbert M.-E."/>
            <person name="Picardeau M."/>
            <person name="Goarant C."/>
        </authorList>
    </citation>
    <scope>NUCLEOTIDE SEQUENCE [LARGE SCALE GENOMIC DNA]</scope>
    <source>
        <strain evidence="2 4">FH1-B-B1</strain>
        <strain evidence="1 3">FH1-B-C1</strain>
    </source>
</reference>
<dbReference type="Proteomes" id="UP000231990">
    <property type="component" value="Unassembled WGS sequence"/>
</dbReference>
<dbReference type="InterPro" id="IPR025113">
    <property type="entry name" value="TRL-like"/>
</dbReference>
<evidence type="ECO:0000313" key="3">
    <source>
        <dbReference type="Proteomes" id="UP000231962"/>
    </source>
</evidence>
<dbReference type="AlphaFoldDB" id="A0A2M9ZQT9"/>
<gene>
    <name evidence="1" type="ORF">CH360_12985</name>
    <name evidence="2" type="ORF">CH373_04345</name>
</gene>
<proteinExistence type="predicted"/>
<dbReference type="EMBL" id="NPDZ01000002">
    <property type="protein sequence ID" value="PJZ74457.1"/>
    <property type="molecule type" value="Genomic_DNA"/>
</dbReference>
<keyword evidence="3" id="KW-1185">Reference proteome</keyword>
<dbReference type="OrthoDB" id="331113at2"/>